<evidence type="ECO:0000259" key="2">
    <source>
        <dbReference type="Pfam" id="PF09557"/>
    </source>
</evidence>
<reference evidence="3 4" key="1">
    <citation type="submission" date="2020-10" db="EMBL/GenBank/DDBJ databases">
        <title>Draft genome of Ramlibacter aquaticus LMG 30558.</title>
        <authorList>
            <person name="Props R."/>
        </authorList>
    </citation>
    <scope>NUCLEOTIDE SEQUENCE [LARGE SCALE GENOMIC DNA]</scope>
    <source>
        <strain evidence="3 4">LMG 30558</strain>
    </source>
</reference>
<evidence type="ECO:0000256" key="1">
    <source>
        <dbReference type="SAM" id="MobiDB-lite"/>
    </source>
</evidence>
<feature type="region of interest" description="Disordered" evidence="1">
    <location>
        <begin position="241"/>
        <end position="300"/>
    </location>
</feature>
<feature type="domain" description="DUF2382" evidence="2">
    <location>
        <begin position="147"/>
        <end position="257"/>
    </location>
</feature>
<evidence type="ECO:0000313" key="4">
    <source>
        <dbReference type="Proteomes" id="UP000715965"/>
    </source>
</evidence>
<organism evidence="3 4">
    <name type="scientific">Ramlibacter aquaticus</name>
    <dbReference type="NCBI Taxonomy" id="2780094"/>
    <lineage>
        <taxon>Bacteria</taxon>
        <taxon>Pseudomonadati</taxon>
        <taxon>Pseudomonadota</taxon>
        <taxon>Betaproteobacteria</taxon>
        <taxon>Burkholderiales</taxon>
        <taxon>Comamonadaceae</taxon>
        <taxon>Ramlibacter</taxon>
    </lineage>
</organism>
<dbReference type="RefSeq" id="WP_193780773.1">
    <property type="nucleotide sequence ID" value="NZ_JADDOJ010000043.1"/>
</dbReference>
<dbReference type="EMBL" id="JADDOJ010000043">
    <property type="protein sequence ID" value="MBE7941234.1"/>
    <property type="molecule type" value="Genomic_DNA"/>
</dbReference>
<dbReference type="InterPro" id="IPR019060">
    <property type="entry name" value="DUF2382"/>
</dbReference>
<dbReference type="PANTHER" id="PTHR38463">
    <property type="entry name" value="STRESS RESPONSE PROTEIN YSNF"/>
    <property type="match status" value="1"/>
</dbReference>
<dbReference type="Proteomes" id="UP000715965">
    <property type="component" value="Unassembled WGS sequence"/>
</dbReference>
<dbReference type="InterPro" id="IPR052967">
    <property type="entry name" value="Stress_Response_Assoc"/>
</dbReference>
<comment type="caution">
    <text evidence="3">The sequence shown here is derived from an EMBL/GenBank/DDBJ whole genome shotgun (WGS) entry which is preliminary data.</text>
</comment>
<evidence type="ECO:0000313" key="3">
    <source>
        <dbReference type="EMBL" id="MBE7941234.1"/>
    </source>
</evidence>
<dbReference type="Pfam" id="PF09557">
    <property type="entry name" value="DUF2382"/>
    <property type="match status" value="1"/>
</dbReference>
<dbReference type="PANTHER" id="PTHR38463:SF1">
    <property type="entry name" value="STRESS RESPONSE PROTEIN YSNF"/>
    <property type="match status" value="1"/>
</dbReference>
<accession>A0ABR9SGC0</accession>
<protein>
    <submittedName>
        <fullName evidence="3">DUF2382 domain-containing protein</fullName>
    </submittedName>
</protein>
<gene>
    <name evidence="3" type="ORF">IM725_11695</name>
</gene>
<name>A0ABR9SGC0_9BURK</name>
<sequence>MQTGIGAFDDRTQAEQAVEQLVADGFDRSDIHIEDAQGSSLRTEESATTQAPRHHGFFAWLFGDSDEHESHRQVYSEAVRRGSVVVVADAEDETRAQQAIACLHDAGAIDVNERARQWRAEGAAERMDTPRQAPVAGQTAGRDEGVLDVVQEELRIGKRQMEKGGVRVVQRVSEKPVREIVKLREEEAVVDRRPVDREATAGDLNTFKEGTLEVREMAEEPVVAKTARVVEEVRVGKQVREREQTVEDTVRRKDVEVERLDATRERERAVAADPERDRLANRDPLAERDAPASGTPRKEL</sequence>
<proteinExistence type="predicted"/>
<keyword evidence="4" id="KW-1185">Reference proteome</keyword>